<evidence type="ECO:0000256" key="2">
    <source>
        <dbReference type="ARBA" id="ARBA00022723"/>
    </source>
</evidence>
<evidence type="ECO:0000313" key="7">
    <source>
        <dbReference type="Proteomes" id="UP001396334"/>
    </source>
</evidence>
<feature type="domain" description="FLZ-type" evidence="5">
    <location>
        <begin position="53"/>
        <end position="95"/>
    </location>
</feature>
<sequence length="115" mass="12861">MEAGFSGSSHCQNHKHQTGFLSRFLCFTRNSSAPQNPSSSTCCDSRFEDRRPHFLNACFLCKKPLGGNKDIFIGDTPFCSEECRCKQIEMDEVNEKRLRLSATLKALHTGTVVAV</sequence>
<reference evidence="6 7" key="1">
    <citation type="journal article" date="2024" name="G3 (Bethesda)">
        <title>Genome assembly of Hibiscus sabdariffa L. provides insights into metabolisms of medicinal natural products.</title>
        <authorList>
            <person name="Kim T."/>
        </authorList>
    </citation>
    <scope>NUCLEOTIDE SEQUENCE [LARGE SCALE GENOMIC DNA]</scope>
    <source>
        <strain evidence="6">TK-2024</strain>
        <tissue evidence="6">Old leaves</tissue>
    </source>
</reference>
<protein>
    <recommendedName>
        <fullName evidence="5">FLZ-type domain-containing protein</fullName>
    </recommendedName>
</protein>
<keyword evidence="3" id="KW-0862">Zinc</keyword>
<dbReference type="PANTHER" id="PTHR46057:SF9">
    <property type="entry name" value="FCS-LIKE ZINC FINGER 1"/>
    <property type="match status" value="1"/>
</dbReference>
<dbReference type="InterPro" id="IPR007650">
    <property type="entry name" value="Zf-FLZ_dom"/>
</dbReference>
<evidence type="ECO:0000313" key="6">
    <source>
        <dbReference type="EMBL" id="KAK9036507.1"/>
    </source>
</evidence>
<dbReference type="EMBL" id="JBBPBN010000006">
    <property type="protein sequence ID" value="KAK9036507.1"/>
    <property type="molecule type" value="Genomic_DNA"/>
</dbReference>
<keyword evidence="3" id="KW-0863">Zinc-finger</keyword>
<evidence type="ECO:0000256" key="3">
    <source>
        <dbReference type="ARBA" id="ARBA00022771"/>
    </source>
</evidence>
<gene>
    <name evidence="6" type="ORF">V6N11_078506</name>
</gene>
<comment type="caution">
    <text evidence="6">The sequence shown here is derived from an EMBL/GenBank/DDBJ whole genome shotgun (WGS) entry which is preliminary data.</text>
</comment>
<evidence type="ECO:0000256" key="1">
    <source>
        <dbReference type="ARBA" id="ARBA00009374"/>
    </source>
</evidence>
<name>A0ABR2TG98_9ROSI</name>
<comment type="similarity">
    <text evidence="1">Belongs to the FLZ family.</text>
</comment>
<dbReference type="PANTHER" id="PTHR46057">
    <property type="entry name" value="FCS-LIKE ZINC FINGER 1-RELATED"/>
    <property type="match status" value="1"/>
</dbReference>
<evidence type="ECO:0000259" key="5">
    <source>
        <dbReference type="PROSITE" id="PS51795"/>
    </source>
</evidence>
<dbReference type="PROSITE" id="PS51795">
    <property type="entry name" value="ZF_FLZ"/>
    <property type="match status" value="1"/>
</dbReference>
<evidence type="ECO:0000256" key="4">
    <source>
        <dbReference type="PROSITE-ProRule" id="PRU01131"/>
    </source>
</evidence>
<keyword evidence="7" id="KW-1185">Reference proteome</keyword>
<accession>A0ABR2TG98</accession>
<organism evidence="6 7">
    <name type="scientific">Hibiscus sabdariffa</name>
    <name type="common">roselle</name>
    <dbReference type="NCBI Taxonomy" id="183260"/>
    <lineage>
        <taxon>Eukaryota</taxon>
        <taxon>Viridiplantae</taxon>
        <taxon>Streptophyta</taxon>
        <taxon>Embryophyta</taxon>
        <taxon>Tracheophyta</taxon>
        <taxon>Spermatophyta</taxon>
        <taxon>Magnoliopsida</taxon>
        <taxon>eudicotyledons</taxon>
        <taxon>Gunneridae</taxon>
        <taxon>Pentapetalae</taxon>
        <taxon>rosids</taxon>
        <taxon>malvids</taxon>
        <taxon>Malvales</taxon>
        <taxon>Malvaceae</taxon>
        <taxon>Malvoideae</taxon>
        <taxon>Hibiscus</taxon>
    </lineage>
</organism>
<feature type="zinc finger region" description="FLZ-type" evidence="4">
    <location>
        <begin position="53"/>
        <end position="95"/>
    </location>
</feature>
<dbReference type="InterPro" id="IPR044533">
    <property type="entry name" value="FLZ1/2/3"/>
</dbReference>
<dbReference type="Pfam" id="PF04570">
    <property type="entry name" value="zf-FLZ"/>
    <property type="match status" value="1"/>
</dbReference>
<dbReference type="Proteomes" id="UP001396334">
    <property type="component" value="Unassembled WGS sequence"/>
</dbReference>
<proteinExistence type="inferred from homology"/>
<keyword evidence="2" id="KW-0479">Metal-binding</keyword>